<dbReference type="AlphaFoldDB" id="I8T7Q4"/>
<dbReference type="OrthoDB" id="9795306at2"/>
<evidence type="ECO:0000313" key="2">
    <source>
        <dbReference type="EMBL" id="EIT69960.1"/>
    </source>
</evidence>
<name>I8T7Q4_9GAMM</name>
<evidence type="ECO:0000313" key="4">
    <source>
        <dbReference type="Proteomes" id="UP000003704"/>
    </source>
</evidence>
<dbReference type="SUPFAM" id="SSF54593">
    <property type="entry name" value="Glyoxalase/Bleomycin resistance protein/Dihydroxybiphenyl dioxygenase"/>
    <property type="match status" value="1"/>
</dbReference>
<evidence type="ECO:0000313" key="3">
    <source>
        <dbReference type="EMBL" id="EIT70147.1"/>
    </source>
</evidence>
<dbReference type="Gene3D" id="3.10.180.10">
    <property type="entry name" value="2,3-Dihydroxybiphenyl 1,2-Dioxygenase, domain 1"/>
    <property type="match status" value="1"/>
</dbReference>
<comment type="caution">
    <text evidence="2">The sequence shown here is derived from an EMBL/GenBank/DDBJ whole genome shotgun (WGS) entry which is preliminary data.</text>
</comment>
<dbReference type="Pfam" id="PF06983">
    <property type="entry name" value="3-dmu-9_3-mt"/>
    <property type="match status" value="1"/>
</dbReference>
<sequence>MKLNTYLSFDGNCREAFEFYAQALGGKITAMMSFGETPASEYVSEASRSKIMHACLDVDGHDIMGTDGTPEHPHVPVQGAHVVADVATPAEAERVFAALSPGAQIQMPLAETFWAQRYGQLVDRYGVAWMVNCSQPLPGCAVESSG</sequence>
<keyword evidence="4" id="KW-1185">Reference proteome</keyword>
<reference evidence="2" key="2">
    <citation type="submission" date="2012-05" db="EMBL/GenBank/DDBJ databases">
        <authorList>
            <person name="Park J.-H."/>
            <person name="Zylstra G.J."/>
            <person name="Chae J.-C."/>
        </authorList>
    </citation>
    <scope>NUCLEOTIDE SEQUENCE</scope>
    <source>
        <strain evidence="2">AP103</strain>
    </source>
</reference>
<dbReference type="EMBL" id="AKGD01000001">
    <property type="protein sequence ID" value="EIT70147.1"/>
    <property type="molecule type" value="Genomic_DNA"/>
</dbReference>
<dbReference type="PATRIC" id="fig|1172194.4.peg.272"/>
<gene>
    <name evidence="2" type="ORF">WQQ_00970</name>
    <name evidence="3" type="ORF">WQQ_02840</name>
</gene>
<accession>I8T7Q4</accession>
<evidence type="ECO:0000259" key="1">
    <source>
        <dbReference type="Pfam" id="PF06983"/>
    </source>
</evidence>
<dbReference type="InterPro" id="IPR029068">
    <property type="entry name" value="Glyas_Bleomycin-R_OHBP_Dase"/>
</dbReference>
<dbReference type="EMBL" id="AKGD01000001">
    <property type="protein sequence ID" value="EIT69960.1"/>
    <property type="molecule type" value="Genomic_DNA"/>
</dbReference>
<dbReference type="CDD" id="cd06588">
    <property type="entry name" value="PhnB_like"/>
    <property type="match status" value="1"/>
</dbReference>
<dbReference type="Proteomes" id="UP000003704">
    <property type="component" value="Unassembled WGS sequence"/>
</dbReference>
<dbReference type="PANTHER" id="PTHR33990:SF1">
    <property type="entry name" value="PROTEIN YJDN"/>
    <property type="match status" value="1"/>
</dbReference>
<protein>
    <submittedName>
        <fullName evidence="2">Glyoxalase family protein</fullName>
    </submittedName>
</protein>
<dbReference type="InterPro" id="IPR028973">
    <property type="entry name" value="PhnB-like"/>
</dbReference>
<reference evidence="2 4" key="1">
    <citation type="journal article" date="2012" name="J. Bacteriol.">
        <title>Genome Sequence of n-Alkane-Degrading Hydrocarboniphaga effusa Strain AP103T (ATCC BAA-332T).</title>
        <authorList>
            <person name="Chang H.K."/>
            <person name="Zylstra G.J."/>
            <person name="Chae J.C."/>
        </authorList>
    </citation>
    <scope>NUCLEOTIDE SEQUENCE [LARGE SCALE GENOMIC DNA]</scope>
    <source>
        <strain evidence="2 4">AP103</strain>
    </source>
</reference>
<dbReference type="RefSeq" id="WP_007183243.1">
    <property type="nucleotide sequence ID" value="NZ_AKGD01000001.1"/>
</dbReference>
<feature type="domain" description="PhnB-like" evidence="1">
    <location>
        <begin position="2"/>
        <end position="131"/>
    </location>
</feature>
<dbReference type="STRING" id="1172194.WQQ_00970"/>
<organism evidence="2 4">
    <name type="scientific">Hydrocarboniphaga effusa AP103</name>
    <dbReference type="NCBI Taxonomy" id="1172194"/>
    <lineage>
        <taxon>Bacteria</taxon>
        <taxon>Pseudomonadati</taxon>
        <taxon>Pseudomonadota</taxon>
        <taxon>Gammaproteobacteria</taxon>
        <taxon>Nevskiales</taxon>
        <taxon>Nevskiaceae</taxon>
        <taxon>Hydrocarboniphaga</taxon>
    </lineage>
</organism>
<dbReference type="PANTHER" id="PTHR33990">
    <property type="entry name" value="PROTEIN YJDN-RELATED"/>
    <property type="match status" value="1"/>
</dbReference>
<proteinExistence type="predicted"/>